<dbReference type="Proteomes" id="UP000515860">
    <property type="component" value="Chromosome"/>
</dbReference>
<proteinExistence type="predicted"/>
<organism evidence="1 2">
    <name type="scientific">Wansuia hejianensis</name>
    <dbReference type="NCBI Taxonomy" id="2763667"/>
    <lineage>
        <taxon>Bacteria</taxon>
        <taxon>Bacillati</taxon>
        <taxon>Bacillota</taxon>
        <taxon>Clostridia</taxon>
        <taxon>Lachnospirales</taxon>
        <taxon>Lachnospiraceae</taxon>
        <taxon>Wansuia</taxon>
    </lineage>
</organism>
<accession>A0A7G9GGZ0</accession>
<dbReference type="AlphaFoldDB" id="A0A7G9GGZ0"/>
<evidence type="ECO:0000313" key="2">
    <source>
        <dbReference type="Proteomes" id="UP000515860"/>
    </source>
</evidence>
<dbReference type="EMBL" id="CP060635">
    <property type="protein sequence ID" value="QNM10072.1"/>
    <property type="molecule type" value="Genomic_DNA"/>
</dbReference>
<protein>
    <submittedName>
        <fullName evidence="1">Uncharacterized protein</fullName>
    </submittedName>
</protein>
<keyword evidence="2" id="KW-1185">Reference proteome</keyword>
<sequence>MTLFRARKSASNRRFWFGIQTSPFSLARVKISSASAAVGVKGFSTFLQRETAETNESYEEELARFSAIRAGEPDGTQPILDTFRSNTYSHLSRNPLRNSRYLFVVNATMATRFAIEGGVPMETAYNISDLFIQRMDLCGTQEEI</sequence>
<evidence type="ECO:0000313" key="1">
    <source>
        <dbReference type="EMBL" id="QNM10072.1"/>
    </source>
</evidence>
<gene>
    <name evidence="1" type="ORF">H9Q79_07320</name>
</gene>
<dbReference type="RefSeq" id="WP_249329542.1">
    <property type="nucleotide sequence ID" value="NZ_CP060635.1"/>
</dbReference>
<name>A0A7G9GGZ0_9FIRM</name>
<reference evidence="1 2" key="1">
    <citation type="submission" date="2020-08" db="EMBL/GenBank/DDBJ databases">
        <authorList>
            <person name="Liu C."/>
            <person name="Sun Q."/>
        </authorList>
    </citation>
    <scope>NUCLEOTIDE SEQUENCE [LARGE SCALE GENOMIC DNA]</scope>
    <source>
        <strain evidence="1 2">NSJ-29</strain>
    </source>
</reference>
<dbReference type="KEGG" id="whj:H9Q79_07320"/>